<proteinExistence type="predicted"/>
<keyword evidence="2" id="KW-1185">Reference proteome</keyword>
<dbReference type="Proteomes" id="UP000219565">
    <property type="component" value="Unassembled WGS sequence"/>
</dbReference>
<reference evidence="1 2" key="1">
    <citation type="submission" date="2017-09" db="EMBL/GenBank/DDBJ databases">
        <authorList>
            <person name="Ehlers B."/>
            <person name="Leendertz F.H."/>
        </authorList>
    </citation>
    <scope>NUCLEOTIDE SEQUENCE [LARGE SCALE GENOMIC DNA]</scope>
    <source>
        <strain evidence="1 2">DSM 45537</strain>
    </source>
</reference>
<dbReference type="AlphaFoldDB" id="A0A285KSU9"/>
<evidence type="ECO:0000313" key="1">
    <source>
        <dbReference type="EMBL" id="SNY74341.1"/>
    </source>
</evidence>
<name>A0A285KSU9_9NOCA</name>
<gene>
    <name evidence="1" type="ORF">SAMN04244553_0230</name>
</gene>
<dbReference type="RefSeq" id="WP_067779359.1">
    <property type="nucleotide sequence ID" value="NZ_JAMTCV010000002.1"/>
</dbReference>
<accession>A0A285KSU9</accession>
<dbReference type="EMBL" id="OBEG01000001">
    <property type="protein sequence ID" value="SNY74341.1"/>
    <property type="molecule type" value="Genomic_DNA"/>
</dbReference>
<sequence>MSLIGAAVLSAAAALAIQIPDPPQADLAAICATVAALLSTLNIVGGFETKWQANRNAFYDLDSLLLDADDPATSLEDIRKGYKHAVYAQRMTWIAPSMRGLEHEKTALPADRAAD</sequence>
<organism evidence="1 2">
    <name type="scientific">Nocardia amikacinitolerans</name>
    <dbReference type="NCBI Taxonomy" id="756689"/>
    <lineage>
        <taxon>Bacteria</taxon>
        <taxon>Bacillati</taxon>
        <taxon>Actinomycetota</taxon>
        <taxon>Actinomycetes</taxon>
        <taxon>Mycobacteriales</taxon>
        <taxon>Nocardiaceae</taxon>
        <taxon>Nocardia</taxon>
    </lineage>
</organism>
<protein>
    <submittedName>
        <fullName evidence="1">Uncharacterized protein</fullName>
    </submittedName>
</protein>
<evidence type="ECO:0000313" key="2">
    <source>
        <dbReference type="Proteomes" id="UP000219565"/>
    </source>
</evidence>